<reference evidence="1" key="1">
    <citation type="submission" date="2025-08" db="UniProtKB">
        <authorList>
            <consortium name="Ensembl"/>
        </authorList>
    </citation>
    <scope>IDENTIFICATION</scope>
</reference>
<protein>
    <submittedName>
        <fullName evidence="1">Uncharacterized protein</fullName>
    </submittedName>
</protein>
<name>A0A8B9Q6B8_APTOW</name>
<organism evidence="1 2">
    <name type="scientific">Apteryx owenii</name>
    <name type="common">Little spotted kiwi</name>
    <dbReference type="NCBI Taxonomy" id="8824"/>
    <lineage>
        <taxon>Eukaryota</taxon>
        <taxon>Metazoa</taxon>
        <taxon>Chordata</taxon>
        <taxon>Craniata</taxon>
        <taxon>Vertebrata</taxon>
        <taxon>Euteleostomi</taxon>
        <taxon>Archelosauria</taxon>
        <taxon>Archosauria</taxon>
        <taxon>Dinosauria</taxon>
        <taxon>Saurischia</taxon>
        <taxon>Theropoda</taxon>
        <taxon>Coelurosauria</taxon>
        <taxon>Aves</taxon>
        <taxon>Palaeognathae</taxon>
        <taxon>Apterygiformes</taxon>
        <taxon>Apterygidae</taxon>
        <taxon>Apteryx</taxon>
    </lineage>
</organism>
<sequence>CYQMKGYRGGVLQFYKHNKKEGKKGGYSTVHHIQTRPQKLKILSSFSPLLLPGEIAGCQHAPRANMGLHMSPSLLEQLMHPKLKQGKIYCSTCSALLKPKNVSL</sequence>
<evidence type="ECO:0000313" key="2">
    <source>
        <dbReference type="Proteomes" id="UP000694424"/>
    </source>
</evidence>
<accession>A0A8B9Q6B8</accession>
<evidence type="ECO:0000313" key="1">
    <source>
        <dbReference type="Ensembl" id="ENSAOWP00000021737.1"/>
    </source>
</evidence>
<dbReference type="AlphaFoldDB" id="A0A8B9Q6B8"/>
<keyword evidence="2" id="KW-1185">Reference proteome</keyword>
<dbReference type="Proteomes" id="UP000694424">
    <property type="component" value="Unplaced"/>
</dbReference>
<dbReference type="Ensembl" id="ENSAOWT00000024615.1">
    <property type="protein sequence ID" value="ENSAOWP00000021737.1"/>
    <property type="gene ID" value="ENSAOWG00000014700.1"/>
</dbReference>
<reference evidence="1" key="2">
    <citation type="submission" date="2025-09" db="UniProtKB">
        <authorList>
            <consortium name="Ensembl"/>
        </authorList>
    </citation>
    <scope>IDENTIFICATION</scope>
</reference>
<proteinExistence type="predicted"/>